<evidence type="ECO:0000256" key="1">
    <source>
        <dbReference type="ARBA" id="ARBA00022490"/>
    </source>
</evidence>
<keyword evidence="4" id="KW-0804">Transcription</keyword>
<keyword evidence="7" id="KW-1185">Reference proteome</keyword>
<evidence type="ECO:0000313" key="7">
    <source>
        <dbReference type="Proteomes" id="UP000261905"/>
    </source>
</evidence>
<gene>
    <name evidence="6" type="ORF">DX130_19105</name>
</gene>
<evidence type="ECO:0000256" key="4">
    <source>
        <dbReference type="ARBA" id="ARBA00023163"/>
    </source>
</evidence>
<keyword evidence="1" id="KW-0963">Cytoplasm</keyword>
<organism evidence="6 7">
    <name type="scientific">Paenibacillus paeoniae</name>
    <dbReference type="NCBI Taxonomy" id="2292705"/>
    <lineage>
        <taxon>Bacteria</taxon>
        <taxon>Bacillati</taxon>
        <taxon>Bacillota</taxon>
        <taxon>Bacilli</taxon>
        <taxon>Bacillales</taxon>
        <taxon>Paenibacillaceae</taxon>
        <taxon>Paenibacillus</taxon>
    </lineage>
</organism>
<dbReference type="PANTHER" id="PTHR37299">
    <property type="entry name" value="TRANSCRIPTIONAL REGULATOR-RELATED"/>
    <property type="match status" value="1"/>
</dbReference>
<comment type="caution">
    <text evidence="6">The sequence shown here is derived from an EMBL/GenBank/DDBJ whole genome shotgun (WGS) entry which is preliminary data.</text>
</comment>
<dbReference type="AlphaFoldDB" id="A0A371P8K4"/>
<dbReference type="EMBL" id="QUBQ01000004">
    <property type="protein sequence ID" value="REK71826.1"/>
    <property type="molecule type" value="Genomic_DNA"/>
</dbReference>
<accession>A0A371P8K4</accession>
<dbReference type="GO" id="GO:0003677">
    <property type="term" value="F:DNA binding"/>
    <property type="evidence" value="ECO:0007669"/>
    <property type="project" value="UniProtKB-KW"/>
</dbReference>
<sequence length="153" mass="17771">MKVQIDIKDQYDETVVTIQAKDWTEEIAELVKRIKSPTTKRLVGVQEERSVLLEPSEIDYVYAENRKVFASMNRQSIELKLKLYEIEELLIPHQFLRFSKSVIGNVDQIARFEVSFNGNLCVHFKTGSKEYVSRAYVAQLKQKLIWGDSKDGN</sequence>
<reference evidence="6 7" key="1">
    <citation type="submission" date="2018-08" db="EMBL/GenBank/DDBJ databases">
        <title>Paenibacillus sp. M4BSY-1, whole genome shotgun sequence.</title>
        <authorList>
            <person name="Tuo L."/>
        </authorList>
    </citation>
    <scope>NUCLEOTIDE SEQUENCE [LARGE SCALE GENOMIC DNA]</scope>
    <source>
        <strain evidence="6 7">M4BSY-1</strain>
    </source>
</reference>
<keyword evidence="2" id="KW-0805">Transcription regulation</keyword>
<dbReference type="Gene3D" id="2.40.50.1020">
    <property type="entry name" value="LytTr DNA-binding domain"/>
    <property type="match status" value="1"/>
</dbReference>
<keyword evidence="3" id="KW-0238">DNA-binding</keyword>
<dbReference type="SMART" id="SM00850">
    <property type="entry name" value="LytTR"/>
    <property type="match status" value="1"/>
</dbReference>
<dbReference type="Proteomes" id="UP000261905">
    <property type="component" value="Unassembled WGS sequence"/>
</dbReference>
<protein>
    <submittedName>
        <fullName evidence="6">LytTR family transcriptional regulator</fullName>
    </submittedName>
</protein>
<dbReference type="PROSITE" id="PS50930">
    <property type="entry name" value="HTH_LYTTR"/>
    <property type="match status" value="1"/>
</dbReference>
<evidence type="ECO:0000256" key="3">
    <source>
        <dbReference type="ARBA" id="ARBA00023125"/>
    </source>
</evidence>
<evidence type="ECO:0000256" key="2">
    <source>
        <dbReference type="ARBA" id="ARBA00023015"/>
    </source>
</evidence>
<feature type="domain" description="HTH LytTR-type" evidence="5">
    <location>
        <begin position="42"/>
        <end position="146"/>
    </location>
</feature>
<evidence type="ECO:0000313" key="6">
    <source>
        <dbReference type="EMBL" id="REK71826.1"/>
    </source>
</evidence>
<evidence type="ECO:0000259" key="5">
    <source>
        <dbReference type="PROSITE" id="PS50930"/>
    </source>
</evidence>
<dbReference type="InterPro" id="IPR007492">
    <property type="entry name" value="LytTR_DNA-bd_dom"/>
</dbReference>
<dbReference type="PANTHER" id="PTHR37299:SF2">
    <property type="entry name" value="HTH LYTTR-TYPE DOMAIN-CONTAINING PROTEIN"/>
    <property type="match status" value="1"/>
</dbReference>
<dbReference type="Pfam" id="PF04397">
    <property type="entry name" value="LytTR"/>
    <property type="match status" value="1"/>
</dbReference>
<dbReference type="OrthoDB" id="9808614at2"/>
<name>A0A371P8K4_9BACL</name>
<dbReference type="GO" id="GO:0000156">
    <property type="term" value="F:phosphorelay response regulator activity"/>
    <property type="evidence" value="ECO:0007669"/>
    <property type="project" value="InterPro"/>
</dbReference>
<proteinExistence type="predicted"/>
<dbReference type="InterPro" id="IPR046947">
    <property type="entry name" value="LytR-like"/>
</dbReference>